<dbReference type="Proteomes" id="UP000528964">
    <property type="component" value="Unassembled WGS sequence"/>
</dbReference>
<dbReference type="InterPro" id="IPR028978">
    <property type="entry name" value="Chorismate_lyase_/UTRA_dom_sf"/>
</dbReference>
<evidence type="ECO:0000313" key="3">
    <source>
        <dbReference type="Proteomes" id="UP000528964"/>
    </source>
</evidence>
<dbReference type="RefSeq" id="WP_183395151.1">
    <property type="nucleotide sequence ID" value="NZ_JACIDR010000002.1"/>
</dbReference>
<dbReference type="SUPFAM" id="SSF64288">
    <property type="entry name" value="Chorismate lyase-like"/>
    <property type="match status" value="1"/>
</dbReference>
<feature type="chain" id="PRO_5031256421" evidence="1">
    <location>
        <begin position="26"/>
        <end position="229"/>
    </location>
</feature>
<feature type="signal peptide" evidence="1">
    <location>
        <begin position="1"/>
        <end position="25"/>
    </location>
</feature>
<sequence length="229" mass="25306">MTRLTTTAAGVFAIALGALGSPASAEGPVWRGDYVGRLEAFALLQQLNADLLSHDSATLTLDRWCAAHQLASPAKIVAELDRAEAKPPSEEQRRLLQVGADERVVYRHVRLKCGERVLSEAENWYVPSRLTPEMNTALETSDVAFGRAVRPLDFRRRTLSAKLAWSPLPDGWERGARAPAEDELRPPRTVIEHRAVLTLPNGMPFSAVVENYTAEVLAFREPDRSEVGR</sequence>
<dbReference type="EMBL" id="JACIDR010000002">
    <property type="protein sequence ID" value="MBB3973318.1"/>
    <property type="molecule type" value="Genomic_DNA"/>
</dbReference>
<evidence type="ECO:0000313" key="2">
    <source>
        <dbReference type="EMBL" id="MBB3973318.1"/>
    </source>
</evidence>
<proteinExistence type="predicted"/>
<evidence type="ECO:0000256" key="1">
    <source>
        <dbReference type="SAM" id="SignalP"/>
    </source>
</evidence>
<reference evidence="2 3" key="1">
    <citation type="submission" date="2020-08" db="EMBL/GenBank/DDBJ databases">
        <title>Genomic Encyclopedia of Type Strains, Phase IV (KMG-IV): sequencing the most valuable type-strain genomes for metagenomic binning, comparative biology and taxonomic classification.</title>
        <authorList>
            <person name="Goeker M."/>
        </authorList>
    </citation>
    <scope>NUCLEOTIDE SEQUENCE [LARGE SCALE GENOMIC DNA]</scope>
    <source>
        <strain evidence="2 3">DSM 25481</strain>
    </source>
</reference>
<protein>
    <submittedName>
        <fullName evidence="2">Uncharacterized protein</fullName>
    </submittedName>
</protein>
<gene>
    <name evidence="2" type="ORF">GGR24_001975</name>
</gene>
<accession>A0A7W6D520</accession>
<keyword evidence="1" id="KW-0732">Signal</keyword>
<name>A0A7W6D520_9HYPH</name>
<organism evidence="2 3">
    <name type="scientific">Hansschlegelia beijingensis</name>
    <dbReference type="NCBI Taxonomy" id="1133344"/>
    <lineage>
        <taxon>Bacteria</taxon>
        <taxon>Pseudomonadati</taxon>
        <taxon>Pseudomonadota</taxon>
        <taxon>Alphaproteobacteria</taxon>
        <taxon>Hyphomicrobiales</taxon>
        <taxon>Methylopilaceae</taxon>
        <taxon>Hansschlegelia</taxon>
    </lineage>
</organism>
<keyword evidence="3" id="KW-1185">Reference proteome</keyword>
<dbReference type="Gene3D" id="3.40.1410.10">
    <property type="entry name" value="Chorismate lyase-like"/>
    <property type="match status" value="1"/>
</dbReference>
<comment type="caution">
    <text evidence="2">The sequence shown here is derived from an EMBL/GenBank/DDBJ whole genome shotgun (WGS) entry which is preliminary data.</text>
</comment>
<dbReference type="AlphaFoldDB" id="A0A7W6D520"/>